<dbReference type="EMBL" id="CAFBMQ010000364">
    <property type="protein sequence ID" value="CAB4930636.1"/>
    <property type="molecule type" value="Genomic_DNA"/>
</dbReference>
<sequence length="158" mass="16115">MTANDVPGFLPTEVITDEPTRNARLKWVVLVDPAVPAGEMVNAVACIAAATGAAVDNLLGPGGPDADGVDHPGLPWAGCSVLTATAEELAAVRAKAVASVGVLVVDMPRSAQTHRVYDGYLAELASTAPADLACRAVGLVGPRNRIAALTKRLPLLTS</sequence>
<dbReference type="AlphaFoldDB" id="A0A6J7IJ30"/>
<dbReference type="InterPro" id="IPR023476">
    <property type="entry name" value="Pep_tRNA_hydro_II_dom_sf"/>
</dbReference>
<accession>A0A6J7IJ30</accession>
<reference evidence="1" key="1">
    <citation type="submission" date="2020-05" db="EMBL/GenBank/DDBJ databases">
        <authorList>
            <person name="Chiriac C."/>
            <person name="Salcher M."/>
            <person name="Ghai R."/>
            <person name="Kavagutti S V."/>
        </authorList>
    </citation>
    <scope>NUCLEOTIDE SEQUENCE</scope>
</reference>
<protein>
    <submittedName>
        <fullName evidence="1">Unannotated protein</fullName>
    </submittedName>
</protein>
<dbReference type="Pfam" id="PF09391">
    <property type="entry name" value="DUF2000"/>
    <property type="match status" value="1"/>
</dbReference>
<dbReference type="InterPro" id="IPR018988">
    <property type="entry name" value="DUF2000"/>
</dbReference>
<organism evidence="1">
    <name type="scientific">freshwater metagenome</name>
    <dbReference type="NCBI Taxonomy" id="449393"/>
    <lineage>
        <taxon>unclassified sequences</taxon>
        <taxon>metagenomes</taxon>
        <taxon>ecological metagenomes</taxon>
    </lineage>
</organism>
<dbReference type="Gene3D" id="3.40.1490.10">
    <property type="entry name" value="Bit1"/>
    <property type="match status" value="1"/>
</dbReference>
<gene>
    <name evidence="1" type="ORF">UFOPK3609_01913</name>
</gene>
<evidence type="ECO:0000313" key="1">
    <source>
        <dbReference type="EMBL" id="CAB4930636.1"/>
    </source>
</evidence>
<dbReference type="SUPFAM" id="SSF102462">
    <property type="entry name" value="Peptidyl-tRNA hydrolase II"/>
    <property type="match status" value="1"/>
</dbReference>
<name>A0A6J7IJ30_9ZZZZ</name>
<proteinExistence type="predicted"/>